<keyword evidence="9" id="KW-1185">Reference proteome</keyword>
<dbReference type="PANTHER" id="PTHR11753">
    <property type="entry name" value="ADAPTOR COMPLEXES SMALL SUBUNIT FAMILY"/>
    <property type="match status" value="1"/>
</dbReference>
<keyword evidence="5 6" id="KW-0472">Membrane</keyword>
<evidence type="ECO:0000256" key="2">
    <source>
        <dbReference type="ARBA" id="ARBA00006972"/>
    </source>
</evidence>
<organism evidence="8 9">
    <name type="scientific">Gossypium tomentosum</name>
    <name type="common">Hawaiian cotton</name>
    <name type="synonym">Gossypium sandvicense</name>
    <dbReference type="NCBI Taxonomy" id="34277"/>
    <lineage>
        <taxon>Eukaryota</taxon>
        <taxon>Viridiplantae</taxon>
        <taxon>Streptophyta</taxon>
        <taxon>Embryophyta</taxon>
        <taxon>Tracheophyta</taxon>
        <taxon>Spermatophyta</taxon>
        <taxon>Magnoliopsida</taxon>
        <taxon>eudicotyledons</taxon>
        <taxon>Gunneridae</taxon>
        <taxon>Pentapetalae</taxon>
        <taxon>rosids</taxon>
        <taxon>malvids</taxon>
        <taxon>Malvales</taxon>
        <taxon>Malvaceae</taxon>
        <taxon>Malvoideae</taxon>
        <taxon>Gossypium</taxon>
    </lineage>
</organism>
<name>A0A5D2LHC4_GOSTO</name>
<keyword evidence="4" id="KW-0653">Protein transport</keyword>
<keyword evidence="6" id="KW-1133">Transmembrane helix</keyword>
<keyword evidence="6" id="KW-0812">Transmembrane</keyword>
<feature type="transmembrane region" description="Helical" evidence="6">
    <location>
        <begin position="54"/>
        <end position="76"/>
    </location>
</feature>
<gene>
    <name evidence="8" type="ORF">ES332_D03G014900v1</name>
</gene>
<feature type="domain" description="AP complex mu/sigma subunit" evidence="7">
    <location>
        <begin position="1"/>
        <end position="59"/>
    </location>
</feature>
<dbReference type="SUPFAM" id="SSF64356">
    <property type="entry name" value="SNARE-like"/>
    <property type="match status" value="1"/>
</dbReference>
<evidence type="ECO:0000256" key="4">
    <source>
        <dbReference type="ARBA" id="ARBA00022927"/>
    </source>
</evidence>
<dbReference type="AlphaFoldDB" id="A0A5D2LHC4"/>
<evidence type="ECO:0000259" key="7">
    <source>
        <dbReference type="Pfam" id="PF01217"/>
    </source>
</evidence>
<sequence length="80" mass="9253">MIKAVMVMNTQGKPRLAKFFDYLPVEKQQELIRRVFGVLCSRPENVSNFIEAELVRTVALSTTILLLFTLSLYFIVQKMN</sequence>
<dbReference type="Proteomes" id="UP000322667">
    <property type="component" value="Chromosome D03"/>
</dbReference>
<dbReference type="InterPro" id="IPR016635">
    <property type="entry name" value="AP_complex_ssu"/>
</dbReference>
<dbReference type="Gene3D" id="3.30.450.60">
    <property type="match status" value="1"/>
</dbReference>
<evidence type="ECO:0000313" key="8">
    <source>
        <dbReference type="EMBL" id="TYH78807.1"/>
    </source>
</evidence>
<protein>
    <recommendedName>
        <fullName evidence="7">AP complex mu/sigma subunit domain-containing protein</fullName>
    </recommendedName>
</protein>
<dbReference type="EMBL" id="CM017625">
    <property type="protein sequence ID" value="TYH78807.1"/>
    <property type="molecule type" value="Genomic_DNA"/>
</dbReference>
<dbReference type="InterPro" id="IPR022775">
    <property type="entry name" value="AP_mu_sigma_su"/>
</dbReference>
<evidence type="ECO:0000256" key="1">
    <source>
        <dbReference type="ARBA" id="ARBA00004308"/>
    </source>
</evidence>
<dbReference type="GO" id="GO:0012505">
    <property type="term" value="C:endomembrane system"/>
    <property type="evidence" value="ECO:0007669"/>
    <property type="project" value="UniProtKB-SubCell"/>
</dbReference>
<evidence type="ECO:0000256" key="3">
    <source>
        <dbReference type="ARBA" id="ARBA00022448"/>
    </source>
</evidence>
<evidence type="ECO:0000313" key="9">
    <source>
        <dbReference type="Proteomes" id="UP000322667"/>
    </source>
</evidence>
<keyword evidence="3" id="KW-0813">Transport</keyword>
<proteinExistence type="inferred from homology"/>
<accession>A0A5D2LHC4</accession>
<dbReference type="InterPro" id="IPR011012">
    <property type="entry name" value="Longin-like_dom_sf"/>
</dbReference>
<reference evidence="8 9" key="1">
    <citation type="submission" date="2019-07" db="EMBL/GenBank/DDBJ databases">
        <title>WGS assembly of Gossypium tomentosum.</title>
        <authorList>
            <person name="Chen Z.J."/>
            <person name="Sreedasyam A."/>
            <person name="Ando A."/>
            <person name="Song Q."/>
            <person name="De L."/>
            <person name="Hulse-Kemp A."/>
            <person name="Ding M."/>
            <person name="Ye W."/>
            <person name="Kirkbride R."/>
            <person name="Jenkins J."/>
            <person name="Plott C."/>
            <person name="Lovell J."/>
            <person name="Lin Y.-M."/>
            <person name="Vaughn R."/>
            <person name="Liu B."/>
            <person name="Li W."/>
            <person name="Simpson S."/>
            <person name="Scheffler B."/>
            <person name="Saski C."/>
            <person name="Grover C."/>
            <person name="Hu G."/>
            <person name="Conover J."/>
            <person name="Carlson J."/>
            <person name="Shu S."/>
            <person name="Boston L."/>
            <person name="Williams M."/>
            <person name="Peterson D."/>
            <person name="Mcgee K."/>
            <person name="Jones D."/>
            <person name="Wendel J."/>
            <person name="Stelly D."/>
            <person name="Grimwood J."/>
            <person name="Schmutz J."/>
        </authorList>
    </citation>
    <scope>NUCLEOTIDE SEQUENCE [LARGE SCALE GENOMIC DNA]</scope>
    <source>
        <strain evidence="8">7179.01</strain>
    </source>
</reference>
<evidence type="ECO:0000256" key="6">
    <source>
        <dbReference type="SAM" id="Phobius"/>
    </source>
</evidence>
<dbReference type="GO" id="GO:0015031">
    <property type="term" value="P:protein transport"/>
    <property type="evidence" value="ECO:0007669"/>
    <property type="project" value="UniProtKB-KW"/>
</dbReference>
<comment type="similarity">
    <text evidence="2">Belongs to the adaptor complexes small subunit family.</text>
</comment>
<comment type="subcellular location">
    <subcellularLocation>
        <location evidence="1">Endomembrane system</location>
    </subcellularLocation>
</comment>
<dbReference type="Pfam" id="PF01217">
    <property type="entry name" value="Clat_adaptor_s"/>
    <property type="match status" value="1"/>
</dbReference>
<evidence type="ECO:0000256" key="5">
    <source>
        <dbReference type="ARBA" id="ARBA00023136"/>
    </source>
</evidence>